<gene>
    <name evidence="11 13 14" type="ORF">SRAE_1000347100</name>
</gene>
<comment type="similarity">
    <text evidence="3">Belongs to the ERGIC family.</text>
</comment>
<keyword evidence="4 8" id="KW-0812">Transmembrane</keyword>
<dbReference type="PANTHER" id="PTHR10984">
    <property type="entry name" value="ENDOPLASMIC RETICULUM-GOLGI INTERMEDIATE COMPARTMENT PROTEIN"/>
    <property type="match status" value="1"/>
</dbReference>
<evidence type="ECO:0000256" key="3">
    <source>
        <dbReference type="ARBA" id="ARBA00005648"/>
    </source>
</evidence>
<dbReference type="STRING" id="34506.A0A090LAU7"/>
<dbReference type="CTD" id="36377583"/>
<dbReference type="EMBL" id="LN609528">
    <property type="protein sequence ID" value="CEF65218.1"/>
    <property type="molecule type" value="Genomic_DNA"/>
</dbReference>
<evidence type="ECO:0000256" key="6">
    <source>
        <dbReference type="ARBA" id="ARBA00023136"/>
    </source>
</evidence>
<dbReference type="WBParaSite" id="SRAE_1000347100.1">
    <property type="protein sequence ID" value="SRAE_1000347100.1"/>
    <property type="gene ID" value="WBGene00260088"/>
</dbReference>
<dbReference type="Pfam" id="PF07970">
    <property type="entry name" value="COPIIcoated_ERV"/>
    <property type="match status" value="1"/>
</dbReference>
<evidence type="ECO:0000259" key="10">
    <source>
        <dbReference type="Pfam" id="PF13850"/>
    </source>
</evidence>
<dbReference type="GO" id="GO:0006888">
    <property type="term" value="P:endoplasmic reticulum to Golgi vesicle-mediated transport"/>
    <property type="evidence" value="ECO:0007669"/>
    <property type="project" value="TreeGrafter"/>
</dbReference>
<evidence type="ECO:0000256" key="1">
    <source>
        <dbReference type="ARBA" id="ARBA00004257"/>
    </source>
</evidence>
<evidence type="ECO:0000313" key="14">
    <source>
        <dbReference type="WormBase" id="SRAE_1000347100"/>
    </source>
</evidence>
<dbReference type="InterPro" id="IPR012936">
    <property type="entry name" value="Erv_C"/>
</dbReference>
<evidence type="ECO:0000256" key="8">
    <source>
        <dbReference type="SAM" id="Phobius"/>
    </source>
</evidence>
<feature type="domain" description="Endoplasmic reticulum vesicle transporter C-terminal" evidence="9">
    <location>
        <begin position="150"/>
        <end position="364"/>
    </location>
</feature>
<evidence type="ECO:0000256" key="5">
    <source>
        <dbReference type="ARBA" id="ARBA00022989"/>
    </source>
</evidence>
<dbReference type="GO" id="GO:0030134">
    <property type="term" value="C:COPII-coated ER to Golgi transport vesicle"/>
    <property type="evidence" value="ECO:0007669"/>
    <property type="project" value="TreeGrafter"/>
</dbReference>
<dbReference type="OrthoDB" id="270930at2759"/>
<dbReference type="Pfam" id="PF13850">
    <property type="entry name" value="ERGIC_N"/>
    <property type="match status" value="1"/>
</dbReference>
<evidence type="ECO:0000313" key="13">
    <source>
        <dbReference type="WBParaSite" id="SRAE_1000347100.1"/>
    </source>
</evidence>
<reference evidence="11 12" key="1">
    <citation type="submission" date="2014-09" db="EMBL/GenBank/DDBJ databases">
        <authorList>
            <person name="Martin A.A."/>
        </authorList>
    </citation>
    <scope>NUCLEOTIDE SEQUENCE</scope>
    <source>
        <strain evidence="12">ED321</strain>
        <strain evidence="11">ED321 Heterogonic</strain>
    </source>
</reference>
<dbReference type="GeneID" id="36377583"/>
<evidence type="ECO:0000256" key="4">
    <source>
        <dbReference type="ARBA" id="ARBA00022692"/>
    </source>
</evidence>
<evidence type="ECO:0000256" key="2">
    <source>
        <dbReference type="ARBA" id="ARBA00004457"/>
    </source>
</evidence>
<keyword evidence="5 8" id="KW-1133">Transmembrane helix</keyword>
<feature type="domain" description="Endoplasmic reticulum vesicle transporter N-terminal" evidence="10">
    <location>
        <begin position="8"/>
        <end position="97"/>
    </location>
</feature>
<dbReference type="AlphaFoldDB" id="A0A090LAU7"/>
<evidence type="ECO:0000259" key="9">
    <source>
        <dbReference type="Pfam" id="PF07970"/>
    </source>
</evidence>
<protein>
    <recommendedName>
        <fullName evidence="7">Endoplasmic reticulum-Golgi intermediate compartment protein 3</fullName>
    </recommendedName>
</protein>
<evidence type="ECO:0000256" key="7">
    <source>
        <dbReference type="ARBA" id="ARBA00040493"/>
    </source>
</evidence>
<feature type="transmembrane region" description="Helical" evidence="8">
    <location>
        <begin position="345"/>
        <end position="368"/>
    </location>
</feature>
<keyword evidence="6 8" id="KW-0472">Membrane</keyword>
<dbReference type="InterPro" id="IPR045888">
    <property type="entry name" value="Erv"/>
</dbReference>
<dbReference type="InterPro" id="IPR039542">
    <property type="entry name" value="Erv_N"/>
</dbReference>
<keyword evidence="12" id="KW-1185">Reference proteome</keyword>
<dbReference type="OMA" id="QRHEGCR"/>
<dbReference type="GO" id="GO:0033116">
    <property type="term" value="C:endoplasmic reticulum-Golgi intermediate compartment membrane"/>
    <property type="evidence" value="ECO:0007669"/>
    <property type="project" value="UniProtKB-SubCell"/>
</dbReference>
<dbReference type="GO" id="GO:0000139">
    <property type="term" value="C:Golgi membrane"/>
    <property type="evidence" value="ECO:0007669"/>
    <property type="project" value="TreeGrafter"/>
</dbReference>
<accession>A0A090LAU7</accession>
<evidence type="ECO:0000313" key="11">
    <source>
        <dbReference type="EMBL" id="CEF65218.1"/>
    </source>
</evidence>
<reference evidence="13" key="2">
    <citation type="submission" date="2020-12" db="UniProtKB">
        <authorList>
            <consortium name="WormBaseParasite"/>
        </authorList>
    </citation>
    <scope>IDENTIFICATION</scope>
</reference>
<dbReference type="GO" id="GO:0005789">
    <property type="term" value="C:endoplasmic reticulum membrane"/>
    <property type="evidence" value="ECO:0007669"/>
    <property type="project" value="TreeGrafter"/>
</dbReference>
<dbReference type="GO" id="GO:0006890">
    <property type="term" value="P:retrograde vesicle-mediated transport, Golgi to endoplasmic reticulum"/>
    <property type="evidence" value="ECO:0007669"/>
    <property type="project" value="TreeGrafter"/>
</dbReference>
<sequence length="378" mass="42757">MGLITKIREYDLFAKPLDDFRIKTSFGGLISVLSFLTISILFITETISYIHVKTKESLYIDYTPGDTNVTIYFDISFHGLPCDFLSVDILDQGGQSQENIVDNVYKMRLDSDGNFKANSEMIKLQVNTNHSIITENITTTEVAKNYCGSCYGAANGCCNTCEDVRTAYEMRGWSIDDIDNVEQCKNDPLIKLLSERQGEGCRVSGRAMVAKSGGNFHIAPGEGQSYRRNHMHSLKGISIDRFNISHTINHLSFGENFPDKKFPLNNKVFIDKNGGVMHNYYAKIVPISYTYIKNKYEIFSYQFSATHIKKEVQKAQTGLPGFFFLYEFSPIMVRYEEYYDSFGGYAVNLCAIIGGVYTVAALLDSFAYKSIRILKKDT</sequence>
<feature type="transmembrane region" description="Helical" evidence="8">
    <location>
        <begin position="20"/>
        <end position="43"/>
    </location>
</feature>
<name>A0A090LAU7_STRRB</name>
<dbReference type="PANTHER" id="PTHR10984:SF25">
    <property type="entry name" value="ENDOPLASMIC RETICULUM-GOLGI INTERMEDIATE COMPARTMENT PROTEIN 3"/>
    <property type="match status" value="1"/>
</dbReference>
<dbReference type="RefSeq" id="XP_024504419.1">
    <property type="nucleotide sequence ID" value="XM_024650664.1"/>
</dbReference>
<evidence type="ECO:0000313" key="12">
    <source>
        <dbReference type="Proteomes" id="UP000035682"/>
    </source>
</evidence>
<dbReference type="WormBase" id="SRAE_1000347100">
    <property type="protein sequence ID" value="SRP05606"/>
    <property type="gene ID" value="WBGene00260088"/>
</dbReference>
<comment type="subcellular location">
    <subcellularLocation>
        <location evidence="2">Endoplasmic reticulum-Golgi intermediate compartment membrane</location>
        <topology evidence="2">Multi-pass membrane protein</topology>
    </subcellularLocation>
    <subcellularLocation>
        <location evidence="1">Golgi apparatus</location>
        <location evidence="1">cis-Golgi network membrane</location>
        <topology evidence="1">Multi-pass membrane protein</topology>
    </subcellularLocation>
</comment>
<proteinExistence type="inferred from homology"/>
<organism evidence="11">
    <name type="scientific">Strongyloides ratti</name>
    <name type="common">Parasitic roundworm</name>
    <dbReference type="NCBI Taxonomy" id="34506"/>
    <lineage>
        <taxon>Eukaryota</taxon>
        <taxon>Metazoa</taxon>
        <taxon>Ecdysozoa</taxon>
        <taxon>Nematoda</taxon>
        <taxon>Chromadorea</taxon>
        <taxon>Rhabditida</taxon>
        <taxon>Tylenchina</taxon>
        <taxon>Panagrolaimomorpha</taxon>
        <taxon>Strongyloidoidea</taxon>
        <taxon>Strongyloididae</taxon>
        <taxon>Strongyloides</taxon>
    </lineage>
</organism>
<dbReference type="Proteomes" id="UP000035682">
    <property type="component" value="Unplaced"/>
</dbReference>